<evidence type="ECO:0000313" key="1">
    <source>
        <dbReference type="EMBL" id="MBA4664750.1"/>
    </source>
</evidence>
<protein>
    <submittedName>
        <fullName evidence="1">Uncharacterized protein</fullName>
    </submittedName>
</protein>
<organism evidence="1">
    <name type="scientific">Opuntia streptacantha</name>
    <name type="common">Prickly pear cactus</name>
    <name type="synonym">Opuntia cardona</name>
    <dbReference type="NCBI Taxonomy" id="393608"/>
    <lineage>
        <taxon>Eukaryota</taxon>
        <taxon>Viridiplantae</taxon>
        <taxon>Streptophyta</taxon>
        <taxon>Embryophyta</taxon>
        <taxon>Tracheophyta</taxon>
        <taxon>Spermatophyta</taxon>
        <taxon>Magnoliopsida</taxon>
        <taxon>eudicotyledons</taxon>
        <taxon>Gunneridae</taxon>
        <taxon>Pentapetalae</taxon>
        <taxon>Caryophyllales</taxon>
        <taxon>Cactineae</taxon>
        <taxon>Cactaceae</taxon>
        <taxon>Opuntioideae</taxon>
        <taxon>Opuntia</taxon>
    </lineage>
</organism>
<reference evidence="1" key="2">
    <citation type="submission" date="2020-07" db="EMBL/GenBank/DDBJ databases">
        <authorList>
            <person name="Vera ALvarez R."/>
            <person name="Arias-Moreno D.M."/>
            <person name="Jimenez-Jacinto V."/>
            <person name="Jimenez-Bremont J.F."/>
            <person name="Swaminathan K."/>
            <person name="Moose S.P."/>
            <person name="Guerrero-Gonzalez M.L."/>
            <person name="Marino-Ramirez L."/>
            <person name="Landsman D."/>
            <person name="Rodriguez-Kessler M."/>
            <person name="Delgado-Sanchez P."/>
        </authorList>
    </citation>
    <scope>NUCLEOTIDE SEQUENCE</scope>
    <source>
        <tissue evidence="1">Cladode</tissue>
    </source>
</reference>
<dbReference type="EMBL" id="GISG01224988">
    <property type="protein sequence ID" value="MBA4664750.1"/>
    <property type="molecule type" value="Transcribed_RNA"/>
</dbReference>
<dbReference type="AlphaFoldDB" id="A0A7C9AEE5"/>
<proteinExistence type="predicted"/>
<name>A0A7C9AEE5_OPUST</name>
<reference evidence="1" key="1">
    <citation type="journal article" date="2013" name="J. Plant Res.">
        <title>Effect of fungi and light on seed germination of three Opuntia species from semiarid lands of central Mexico.</title>
        <authorList>
            <person name="Delgado-Sanchez P."/>
            <person name="Jimenez-Bremont J.F."/>
            <person name="Guerrero-Gonzalez Mde L."/>
            <person name="Flores J."/>
        </authorList>
    </citation>
    <scope>NUCLEOTIDE SEQUENCE</scope>
    <source>
        <tissue evidence="1">Cladode</tissue>
    </source>
</reference>
<sequence length="112" mass="13514">MHLPLSYYYFCKSSINLFPDSTIQVETRQNCYYLHRLFSSLNYSHYLHHYSLFSFLVKFVNKFKTNLLSFSGDDCARLCKFNAEKSSHQRKGQYIVEIWYDWVSYLLQLLPI</sequence>
<accession>A0A7C9AEE5</accession>